<protein>
    <recommendedName>
        <fullName evidence="2">Endo-beta-1,6-galactanase-like domain-containing protein</fullName>
    </recommendedName>
</protein>
<dbReference type="PANTHER" id="PTHR42767">
    <property type="entry name" value="ENDO-BETA-1,6-GALACTANASE"/>
    <property type="match status" value="1"/>
</dbReference>
<dbReference type="InterPro" id="IPR013780">
    <property type="entry name" value="Glyco_hydro_b"/>
</dbReference>
<accession>A0A7S4FZY2</accession>
<gene>
    <name evidence="3" type="ORF">EGYM00163_LOCUS31751</name>
</gene>
<dbReference type="PANTHER" id="PTHR42767:SF1">
    <property type="entry name" value="ENDO-BETA-1,6-GALACTANASE-LIKE DOMAIN-CONTAINING PROTEIN"/>
    <property type="match status" value="1"/>
</dbReference>
<feature type="region of interest" description="Disordered" evidence="1">
    <location>
        <begin position="564"/>
        <end position="604"/>
    </location>
</feature>
<dbReference type="InterPro" id="IPR039743">
    <property type="entry name" value="6GAL/EXGAL"/>
</dbReference>
<dbReference type="SUPFAM" id="SSF51445">
    <property type="entry name" value="(Trans)glycosidases"/>
    <property type="match status" value="1"/>
</dbReference>
<evidence type="ECO:0000259" key="2">
    <source>
        <dbReference type="Pfam" id="PF14587"/>
    </source>
</evidence>
<dbReference type="Gene3D" id="2.60.40.1180">
    <property type="entry name" value="Golgi alpha-mannosidase II"/>
    <property type="match status" value="1"/>
</dbReference>
<feature type="compositionally biased region" description="Polar residues" evidence="1">
    <location>
        <begin position="571"/>
        <end position="604"/>
    </location>
</feature>
<dbReference type="Gene3D" id="3.20.20.80">
    <property type="entry name" value="Glycosidases"/>
    <property type="match status" value="1"/>
</dbReference>
<evidence type="ECO:0000313" key="3">
    <source>
        <dbReference type="EMBL" id="CAE0820579.1"/>
    </source>
</evidence>
<sequence length="679" mass="76133">MPLYRLVPVFPACLHDVKFLGWGTSLCWWANVVGQWKDNDKIEQLMQLLFGNNGLGLNLVRYNIGAGSDDGKHSNFRHGAAMACFQPRPKAWVTCCDAAQRKVLCRAMALGVKYVQAFCNSPPVWMTKNRLAAGAGAGDECNLRDEHFEDFAAFVCRVCDYFAKELGVVFDAVAPFNEPQETWWTPKNSQEGCHFSPAEQNRLLKLVGQGLRRKGLAIGLAASEDWSPEKTLDSYAAYDTDTQGYISHICTHTYRGDRRVELAHKARCQGKRLWMSEVATGEGAKDYSNIGPALKLALHITADLNEMKPEVWTYWQAVEDDAHNHNWGLLRAPFKPSSAEDFEITKQYYAFLHFTRFIRPGCQILWLEADAVLASYCADGKALTIVVTNNTDEEAPHTFDLSAFECRGTEVAVVRTSETENFTKLDSMVMPSDCQLTHTARPRSITTLVLARIVEASGHNIWKSLFLTLKDLYWNQLCRCRDSDSWASRDAIWSRMAVRCFSDGDLDYWSVPADEPEVQRWKDQYFRLRDCVHAELCRMRDAATWWERHGLLQNVHRLYFPEQEMPASPGRRSSNASPGHSRTSSNASTGSARSAPTHSRNNSFGSSYGGMTAWPQCNTPSPQVSNGFLDPGYSTFPTSPGCRPPSPQYLNAPQLGCSPSITPVTPLSTSPQVRYGSSY</sequence>
<dbReference type="AlphaFoldDB" id="A0A7S4FZY2"/>
<feature type="domain" description="Endo-beta-1,6-galactanase-like" evidence="2">
    <location>
        <begin position="22"/>
        <end position="224"/>
    </location>
</feature>
<dbReference type="InterPro" id="IPR017853">
    <property type="entry name" value="GH"/>
</dbReference>
<reference evidence="3" key="1">
    <citation type="submission" date="2021-01" db="EMBL/GenBank/DDBJ databases">
        <authorList>
            <person name="Corre E."/>
            <person name="Pelletier E."/>
            <person name="Niang G."/>
            <person name="Scheremetjew M."/>
            <person name="Finn R."/>
            <person name="Kale V."/>
            <person name="Holt S."/>
            <person name="Cochrane G."/>
            <person name="Meng A."/>
            <person name="Brown T."/>
            <person name="Cohen L."/>
        </authorList>
    </citation>
    <scope>NUCLEOTIDE SEQUENCE</scope>
    <source>
        <strain evidence="3">CCMP1594</strain>
    </source>
</reference>
<organism evidence="3">
    <name type="scientific">Eutreptiella gymnastica</name>
    <dbReference type="NCBI Taxonomy" id="73025"/>
    <lineage>
        <taxon>Eukaryota</taxon>
        <taxon>Discoba</taxon>
        <taxon>Euglenozoa</taxon>
        <taxon>Euglenida</taxon>
        <taxon>Spirocuta</taxon>
        <taxon>Euglenophyceae</taxon>
        <taxon>Eutreptiales</taxon>
        <taxon>Eutreptiaceae</taxon>
        <taxon>Eutreptiella</taxon>
    </lineage>
</organism>
<dbReference type="Pfam" id="PF14587">
    <property type="entry name" value="Glyco_hydr_30_2"/>
    <property type="match status" value="1"/>
</dbReference>
<dbReference type="InterPro" id="IPR039514">
    <property type="entry name" value="6GAL-like"/>
</dbReference>
<dbReference type="GO" id="GO:0004553">
    <property type="term" value="F:hydrolase activity, hydrolyzing O-glycosyl compounds"/>
    <property type="evidence" value="ECO:0007669"/>
    <property type="project" value="InterPro"/>
</dbReference>
<dbReference type="EMBL" id="HBJA01091226">
    <property type="protein sequence ID" value="CAE0820579.1"/>
    <property type="molecule type" value="Transcribed_RNA"/>
</dbReference>
<name>A0A7S4FZY2_9EUGL</name>
<evidence type="ECO:0000256" key="1">
    <source>
        <dbReference type="SAM" id="MobiDB-lite"/>
    </source>
</evidence>
<proteinExistence type="predicted"/>